<feature type="domain" description="DUF3533" evidence="2">
    <location>
        <begin position="1"/>
        <end position="67"/>
    </location>
</feature>
<dbReference type="OrthoDB" id="2140105at2759"/>
<reference evidence="3 4" key="1">
    <citation type="journal article" date="2016" name="Proc. Natl. Acad. Sci. U.S.A.">
        <title>Comparative genomics of biotechnologically important yeasts.</title>
        <authorList>
            <person name="Riley R."/>
            <person name="Haridas S."/>
            <person name="Wolfe K.H."/>
            <person name="Lopes M.R."/>
            <person name="Hittinger C.T."/>
            <person name="Goeker M."/>
            <person name="Salamov A.A."/>
            <person name="Wisecaver J.H."/>
            <person name="Long T.M."/>
            <person name="Calvey C.H."/>
            <person name="Aerts A.L."/>
            <person name="Barry K.W."/>
            <person name="Choi C."/>
            <person name="Clum A."/>
            <person name="Coughlan A.Y."/>
            <person name="Deshpande S."/>
            <person name="Douglass A.P."/>
            <person name="Hanson S.J."/>
            <person name="Klenk H.-P."/>
            <person name="LaButti K.M."/>
            <person name="Lapidus A."/>
            <person name="Lindquist E.A."/>
            <person name="Lipzen A.M."/>
            <person name="Meier-Kolthoff J.P."/>
            <person name="Ohm R.A."/>
            <person name="Otillar R.P."/>
            <person name="Pangilinan J.L."/>
            <person name="Peng Y."/>
            <person name="Rokas A."/>
            <person name="Rosa C.A."/>
            <person name="Scheuner C."/>
            <person name="Sibirny A.A."/>
            <person name="Slot J.C."/>
            <person name="Stielow J.B."/>
            <person name="Sun H."/>
            <person name="Kurtzman C.P."/>
            <person name="Blackwell M."/>
            <person name="Grigoriev I.V."/>
            <person name="Jeffries T.W."/>
        </authorList>
    </citation>
    <scope>NUCLEOTIDE SEQUENCE [LARGE SCALE GENOMIC DNA]</scope>
    <source>
        <strain evidence="3 4">NRRL Y-11557</strain>
    </source>
</reference>
<evidence type="ECO:0000313" key="4">
    <source>
        <dbReference type="Proteomes" id="UP000094385"/>
    </source>
</evidence>
<evidence type="ECO:0000256" key="1">
    <source>
        <dbReference type="SAM" id="Phobius"/>
    </source>
</evidence>
<evidence type="ECO:0000313" key="3">
    <source>
        <dbReference type="EMBL" id="ODQ71541.1"/>
    </source>
</evidence>
<accession>A0A1E3Q1J9</accession>
<keyword evidence="4" id="KW-1185">Reference proteome</keyword>
<gene>
    <name evidence="3" type="ORF">LIPSTDRAFT_73241</name>
</gene>
<dbReference type="PANTHER" id="PTHR34814">
    <property type="entry name" value="NITROSOGUANIDINE RESISTANCE PROTEIN SNG1"/>
    <property type="match status" value="1"/>
</dbReference>
<name>A0A1E3Q1J9_LIPST</name>
<dbReference type="STRING" id="675824.A0A1E3Q1J9"/>
<keyword evidence="1" id="KW-1133">Transmembrane helix</keyword>
<dbReference type="Proteomes" id="UP000094385">
    <property type="component" value="Unassembled WGS sequence"/>
</dbReference>
<dbReference type="Pfam" id="PF12051">
    <property type="entry name" value="DUF3533"/>
    <property type="match status" value="1"/>
</dbReference>
<protein>
    <recommendedName>
        <fullName evidence="2">DUF3533 domain-containing protein</fullName>
    </recommendedName>
</protein>
<sequence length="80" mass="8781">MALIALATYPPILGFCLVFMVITNVSTAFYSIPLLAHFYRFGYAFPIKNLADASNTIIFNTHNTMGRTSVSSSRGSRGSR</sequence>
<keyword evidence="1" id="KW-0812">Transmembrane</keyword>
<dbReference type="PANTHER" id="PTHR34814:SF1">
    <property type="entry name" value="NITROSOGUANIDINE RESISTANCE PROTEIN SNG1"/>
    <property type="match status" value="1"/>
</dbReference>
<keyword evidence="1" id="KW-0472">Membrane</keyword>
<dbReference type="InterPro" id="IPR022703">
    <property type="entry name" value="DUF3533"/>
</dbReference>
<proteinExistence type="predicted"/>
<dbReference type="InterPro" id="IPR053001">
    <property type="entry name" value="MNNG_permease-like"/>
</dbReference>
<organism evidence="3 4">
    <name type="scientific">Lipomyces starkeyi NRRL Y-11557</name>
    <dbReference type="NCBI Taxonomy" id="675824"/>
    <lineage>
        <taxon>Eukaryota</taxon>
        <taxon>Fungi</taxon>
        <taxon>Dikarya</taxon>
        <taxon>Ascomycota</taxon>
        <taxon>Saccharomycotina</taxon>
        <taxon>Lipomycetes</taxon>
        <taxon>Lipomycetales</taxon>
        <taxon>Lipomycetaceae</taxon>
        <taxon>Lipomyces</taxon>
    </lineage>
</organism>
<evidence type="ECO:0000259" key="2">
    <source>
        <dbReference type="Pfam" id="PF12051"/>
    </source>
</evidence>
<dbReference type="AlphaFoldDB" id="A0A1E3Q1J9"/>
<dbReference type="GO" id="GO:0016020">
    <property type="term" value="C:membrane"/>
    <property type="evidence" value="ECO:0007669"/>
    <property type="project" value="TreeGrafter"/>
</dbReference>
<dbReference type="EMBL" id="KV454297">
    <property type="protein sequence ID" value="ODQ71541.1"/>
    <property type="molecule type" value="Genomic_DNA"/>
</dbReference>
<feature type="transmembrane region" description="Helical" evidence="1">
    <location>
        <begin position="12"/>
        <end position="39"/>
    </location>
</feature>